<dbReference type="PROSITE" id="PS00107">
    <property type="entry name" value="PROTEIN_KINASE_ATP"/>
    <property type="match status" value="1"/>
</dbReference>
<comment type="catalytic activity">
    <reaction evidence="9">
        <text>L-seryl-[protein] + ATP = O-phospho-L-seryl-[protein] + ADP + H(+)</text>
        <dbReference type="Rhea" id="RHEA:17989"/>
        <dbReference type="Rhea" id="RHEA-COMP:9863"/>
        <dbReference type="Rhea" id="RHEA-COMP:11604"/>
        <dbReference type="ChEBI" id="CHEBI:15378"/>
        <dbReference type="ChEBI" id="CHEBI:29999"/>
        <dbReference type="ChEBI" id="CHEBI:30616"/>
        <dbReference type="ChEBI" id="CHEBI:83421"/>
        <dbReference type="ChEBI" id="CHEBI:456216"/>
        <dbReference type="EC" id="2.7.11.1"/>
    </reaction>
</comment>
<comment type="catalytic activity">
    <reaction evidence="8">
        <text>L-threonyl-[protein] + ATP = O-phospho-L-threonyl-[protein] + ADP + H(+)</text>
        <dbReference type="Rhea" id="RHEA:46608"/>
        <dbReference type="Rhea" id="RHEA-COMP:11060"/>
        <dbReference type="Rhea" id="RHEA-COMP:11605"/>
        <dbReference type="ChEBI" id="CHEBI:15378"/>
        <dbReference type="ChEBI" id="CHEBI:30013"/>
        <dbReference type="ChEBI" id="CHEBI:30616"/>
        <dbReference type="ChEBI" id="CHEBI:61977"/>
        <dbReference type="ChEBI" id="CHEBI:456216"/>
        <dbReference type="EC" id="2.7.11.1"/>
    </reaction>
</comment>
<dbReference type="CDD" id="cd23823">
    <property type="entry name" value="RWD_GCN2"/>
    <property type="match status" value="1"/>
</dbReference>
<keyword evidence="2" id="KW-0723">Serine/threonine-protein kinase</keyword>
<evidence type="ECO:0000256" key="6">
    <source>
        <dbReference type="ARBA" id="ARBA00022840"/>
    </source>
</evidence>
<dbReference type="CDD" id="cd14012">
    <property type="entry name" value="PK_eIF2AK_GCN2_rpt1"/>
    <property type="match status" value="1"/>
</dbReference>
<dbReference type="Gene3D" id="3.40.50.800">
    <property type="entry name" value="Anticodon-binding domain"/>
    <property type="match status" value="1"/>
</dbReference>
<dbReference type="InterPro" id="IPR024435">
    <property type="entry name" value="HisRS-related_dom"/>
</dbReference>
<comment type="similarity">
    <text evidence="7">Belongs to the protein kinase superfamily. Ser/Thr protein kinase family. GCN2 subfamily.</text>
</comment>
<dbReference type="GO" id="GO:0005634">
    <property type="term" value="C:nucleus"/>
    <property type="evidence" value="ECO:0007669"/>
    <property type="project" value="TreeGrafter"/>
</dbReference>
<dbReference type="GO" id="GO:1990611">
    <property type="term" value="P:regulation of cytoplasmic translational initiation in response to stress"/>
    <property type="evidence" value="ECO:0007669"/>
    <property type="project" value="EnsemblFungi"/>
</dbReference>
<dbReference type="Gene3D" id="3.30.200.20">
    <property type="entry name" value="Phosphorylase Kinase, domain 1"/>
    <property type="match status" value="1"/>
</dbReference>
<sequence>MTSTLKENHDLQVQELEALKAIYMDDLIDLTETSTAWHKDPYPKFEVHLHSDDTKEPVLSLSIQFEMTLTYPKTMPIIKFVKSKNVLTSQIDKLNDMIKHTFKDLKGQEMCYEIITQIQEKLDEWQSSARNESLEEERVHRLQRRQEELDAIERARLAKENEDRAKEEEMLNDLIQRELTRRTNTSDNYDNDGNETNQFDDSSSSTTDRSKNSKTSSDGSNKKKRRSLGLNTYEIEEKYLVPPHCELNSKDFYVFDKEIMTKPNSEHVSFNFRTVTGFVAVPKVGVLKNVSRQFLVKPYVHPQSELYTHDGKKSTPIYKQNEELSSLLLLTEIELNNPHWNTSDGKAALHSLDRELQSSCELKHENIARLYASQIDKIVQQPSTENPIERGIGGKRRREPEQFLWKIRILTEYPSNGTLDTLLSTVKYISLPTAREWIIQLLEGLEYIHKQGLVHRSISLGSLQVIQSYDNTPSTLKLTSNCYGYTILDMLKNFPNVESNKTPLLQNSWPAPELQRSKPSRKTDIWDLGVTFVQMIAGQNITREYSSPEDFLENYTNLEPSVKEFLGYTFVTKPRNRFGPLELLPTAFLRNTIVEEPTDNSSSKLGSLNYLDASKTTHRRSFNNTGNRRYSFHNNNGSAYSRYNNDFEEVGILGKGAYGEVVKARNKLDGRSYAIKKIRHKEDKLSSILNEVLLLARLNHQYVVRYYAAWLEDDYILNPRENDNPFDSSASESETEAESDTRSEPQNSLSHSHSAVDFISNSMSYPDIEFGFSDEDQSDGTEDAATGTATDMDNISVDFTFGSEDEKTDHITPRNKKLNKKSTLFIQMEYCENRTLHDLIRQGLPSNPGEYWRIFRQILEALEHIHSQGIIHRDLKPMNIFIDEQQNVKIGDFGLAKNVHSLLQVTSQVGSLQLNEDLTSDIGTTLYVANEVESGDGNYNNKVDMYSLGIIFFEMIYTLNTGMERYTVLCALRSPEIRFPDDFSSAKQGEEKKIIKMLLNHDFVKRPSARELLQSGLLKVEQQDQLMKEAMKSLVNPSSPWHHQARNVLFSQPYSLARDLLFDKRIQDYSSSDYLLHAKISEEIFNIFKRHGAVECISQSDLFPKSPLYNVDNQVYELLDHSGSVLQLSYDLTLPLARLIGRSILPIQKIYRCGYVYRSNDSDPASGPIRFKEIDFDIVSIDSKDMVLYDAECIKVIDDVISIFPFFKSSNLFFILNHCTLAEYIFDFCGIERAQYIKVASILSEVGYSKTLKEAKHILRDELNIPSTVLNDIELFDFQLELKDARSKFQKLMLDSPYATKSENILNYLSNIISLLKHFGVTKKVYIAPLSAYTSSFYQGGLVFQAVYQEKFKSIVAAGGRYDSLVSSVSRHSHEIVPRAVGFRLAWDLFFTYMQRYESMFVKKHSSSRRKSQFLKQSASKIKWSASRVDVLVCSFTSSLLRSIGIDLLQQLWSCEIRADLLKNCLTTDDVINRAQLDGATWVILIKQQQQEPNQYGTINTKKRYKPLRLKNFEKQTDTDLDFEEVIPYIKNEMRERNEVEETTIAPATLPLRSLSEESQLRDLSTAENDSGQQKVILVPNDATRANRKSNRKDRWAMEDASRNAAIQVTNEISNCPIFPIDARDEVLDMLSITSLDQPEEWKRKVGGASNATPRSYVVNLYNALSKESAKGTRWAIVHSTKTGKICICDLQK</sequence>
<dbReference type="InterPro" id="IPR036621">
    <property type="entry name" value="Anticodon-bd_dom_sf"/>
</dbReference>
<feature type="region of interest" description="Disordered" evidence="13">
    <location>
        <begin position="722"/>
        <end position="753"/>
    </location>
</feature>
<evidence type="ECO:0000256" key="13">
    <source>
        <dbReference type="SAM" id="MobiDB-lite"/>
    </source>
</evidence>
<dbReference type="PROSITE" id="PS50908">
    <property type="entry name" value="RWD"/>
    <property type="match status" value="1"/>
</dbReference>
<keyword evidence="3" id="KW-0808">Transferase</keyword>
<keyword evidence="16" id="KW-0396">Initiation factor</keyword>
<dbReference type="SMR" id="C4R5R6"/>
<evidence type="ECO:0000256" key="5">
    <source>
        <dbReference type="ARBA" id="ARBA00022777"/>
    </source>
</evidence>
<dbReference type="InterPro" id="IPR016255">
    <property type="entry name" value="Gcn2"/>
</dbReference>
<dbReference type="HOGENOM" id="CLU_001222_2_0_1"/>
<dbReference type="GO" id="GO:0042803">
    <property type="term" value="F:protein homodimerization activity"/>
    <property type="evidence" value="ECO:0007669"/>
    <property type="project" value="EnsemblFungi"/>
</dbReference>
<dbReference type="GO" id="GO:0004860">
    <property type="term" value="F:protein kinase inhibitor activity"/>
    <property type="evidence" value="ECO:0007669"/>
    <property type="project" value="EnsemblFungi"/>
</dbReference>
<dbReference type="Pfam" id="PF13393">
    <property type="entry name" value="tRNA-synt_His"/>
    <property type="match status" value="1"/>
</dbReference>
<evidence type="ECO:0000313" key="16">
    <source>
        <dbReference type="EMBL" id="CAY70902.1"/>
    </source>
</evidence>
<accession>C4R5R6</accession>
<dbReference type="SMART" id="SM00220">
    <property type="entry name" value="S_TKc"/>
    <property type="match status" value="1"/>
</dbReference>
<feature type="compositionally biased region" description="Low complexity" evidence="13">
    <location>
        <begin position="200"/>
        <end position="218"/>
    </location>
</feature>
<dbReference type="GO" id="GO:0030447">
    <property type="term" value="P:filamentous growth"/>
    <property type="evidence" value="ECO:0007669"/>
    <property type="project" value="UniProtKB-ARBA"/>
</dbReference>
<dbReference type="Proteomes" id="UP000000314">
    <property type="component" value="Chromosome 3"/>
</dbReference>
<dbReference type="EC" id="2.7.11.1" evidence="1"/>
<dbReference type="RefSeq" id="XP_002493081.1">
    <property type="nucleotide sequence ID" value="XM_002493036.1"/>
</dbReference>
<dbReference type="eggNOG" id="KOG1035">
    <property type="taxonomic scope" value="Eukaryota"/>
</dbReference>
<evidence type="ECO:0000313" key="17">
    <source>
        <dbReference type="Proteomes" id="UP000000314"/>
    </source>
</evidence>
<dbReference type="EMBL" id="FN392321">
    <property type="protein sequence ID" value="CAY70902.1"/>
    <property type="molecule type" value="Genomic_DNA"/>
</dbReference>
<evidence type="ECO:0000256" key="12">
    <source>
        <dbReference type="PROSITE-ProRule" id="PRU10141"/>
    </source>
</evidence>
<evidence type="ECO:0000256" key="8">
    <source>
        <dbReference type="ARBA" id="ARBA00047899"/>
    </source>
</evidence>
<dbReference type="InterPro" id="IPR000719">
    <property type="entry name" value="Prot_kinase_dom"/>
</dbReference>
<feature type="region of interest" description="Disordered" evidence="13">
    <location>
        <begin position="175"/>
        <end position="225"/>
    </location>
</feature>
<dbReference type="FunFam" id="3.10.110.10:FF:000050">
    <property type="entry name" value="eIF-2-alpha kinase GCN2"/>
    <property type="match status" value="1"/>
</dbReference>
<dbReference type="SMART" id="SM00591">
    <property type="entry name" value="RWD"/>
    <property type="match status" value="1"/>
</dbReference>
<dbReference type="InterPro" id="IPR006575">
    <property type="entry name" value="RWD_dom"/>
</dbReference>
<evidence type="ECO:0000256" key="11">
    <source>
        <dbReference type="PIRSR" id="PIRSR000660-2"/>
    </source>
</evidence>
<dbReference type="OMA" id="FEDIAWD"/>
<dbReference type="InParanoid" id="C4R5R6"/>
<dbReference type="SUPFAM" id="SSF54495">
    <property type="entry name" value="UBC-like"/>
    <property type="match status" value="1"/>
</dbReference>
<dbReference type="InterPro" id="IPR041715">
    <property type="entry name" value="HisRS-like_core"/>
</dbReference>
<dbReference type="GO" id="GO:0022626">
    <property type="term" value="C:cytosolic ribosome"/>
    <property type="evidence" value="ECO:0007669"/>
    <property type="project" value="EnsemblFungi"/>
</dbReference>
<dbReference type="GO" id="GO:0071232">
    <property type="term" value="P:cellular response to histidine"/>
    <property type="evidence" value="ECO:0007669"/>
    <property type="project" value="EnsemblFungi"/>
</dbReference>
<dbReference type="Pfam" id="PF00069">
    <property type="entry name" value="Pkinase"/>
    <property type="match status" value="3"/>
</dbReference>
<protein>
    <recommendedName>
        <fullName evidence="1">non-specific serine/threonine protein kinase</fullName>
        <ecNumber evidence="1">2.7.11.1</ecNumber>
    </recommendedName>
</protein>
<evidence type="ECO:0000256" key="7">
    <source>
        <dbReference type="ARBA" id="ARBA00037982"/>
    </source>
</evidence>
<dbReference type="FunCoup" id="C4R5R6">
    <property type="interactions" value="881"/>
</dbReference>
<dbReference type="Gene3D" id="3.30.930.10">
    <property type="entry name" value="Bira Bifunctional Protein, Domain 2"/>
    <property type="match status" value="1"/>
</dbReference>
<dbReference type="GO" id="GO:0000077">
    <property type="term" value="P:DNA damage checkpoint signaling"/>
    <property type="evidence" value="ECO:0007669"/>
    <property type="project" value="EnsemblFungi"/>
</dbReference>
<dbReference type="Gene3D" id="3.10.110.10">
    <property type="entry name" value="Ubiquitin Conjugating Enzyme"/>
    <property type="match status" value="1"/>
</dbReference>
<dbReference type="Pfam" id="PF12745">
    <property type="entry name" value="HGTP_anticodon2"/>
    <property type="match status" value="1"/>
</dbReference>
<feature type="binding site" evidence="11">
    <location>
        <position position="676"/>
    </location>
    <ligand>
        <name>ATP</name>
        <dbReference type="ChEBI" id="CHEBI:30616"/>
    </ligand>
</feature>
<dbReference type="KEGG" id="ppa:PAS_chr3_0850"/>
<dbReference type="GO" id="GO:0034198">
    <property type="term" value="P:cellular response to amino acid starvation"/>
    <property type="evidence" value="ECO:0007669"/>
    <property type="project" value="EnsemblFungi"/>
</dbReference>
<feature type="compositionally biased region" description="Acidic residues" evidence="13">
    <location>
        <begin position="772"/>
        <end position="782"/>
    </location>
</feature>
<dbReference type="SUPFAM" id="SSF55681">
    <property type="entry name" value="Class II aaRS and biotin synthetases"/>
    <property type="match status" value="1"/>
</dbReference>
<dbReference type="GO" id="GO:0071264">
    <property type="term" value="P:positive regulation of translational initiation in response to starvation"/>
    <property type="evidence" value="ECO:0007669"/>
    <property type="project" value="EnsemblFungi"/>
</dbReference>
<dbReference type="GO" id="GO:0140469">
    <property type="term" value="P:GCN2-mediated signaling"/>
    <property type="evidence" value="ECO:0007669"/>
    <property type="project" value="EnsemblFungi"/>
</dbReference>
<feature type="binding site" evidence="11">
    <location>
        <begin position="653"/>
        <end position="661"/>
    </location>
    <ligand>
        <name>ATP</name>
        <dbReference type="ChEBI" id="CHEBI:30616"/>
    </ligand>
</feature>
<evidence type="ECO:0000256" key="3">
    <source>
        <dbReference type="ARBA" id="ARBA00022679"/>
    </source>
</evidence>
<dbReference type="GO" id="GO:0004694">
    <property type="term" value="F:eukaryotic translation initiation factor 2alpha kinase activity"/>
    <property type="evidence" value="ECO:0007669"/>
    <property type="project" value="EnsemblFungi"/>
</dbReference>
<keyword evidence="4 11" id="KW-0547">Nucleotide-binding</keyword>
<dbReference type="InterPro" id="IPR045864">
    <property type="entry name" value="aa-tRNA-synth_II/BPL/LPL"/>
</dbReference>
<dbReference type="PIRSF" id="PIRSF000660">
    <property type="entry name" value="Ser/Thr_PK_GCN2"/>
    <property type="match status" value="1"/>
</dbReference>
<feature type="domain" description="RWD" evidence="15">
    <location>
        <begin position="14"/>
        <end position="125"/>
    </location>
</feature>
<evidence type="ECO:0000256" key="2">
    <source>
        <dbReference type="ARBA" id="ARBA00022527"/>
    </source>
</evidence>
<dbReference type="PANTHER" id="PTHR11042">
    <property type="entry name" value="EUKARYOTIC TRANSLATION INITIATION FACTOR 2-ALPHA KINASE EIF2-ALPHA KINASE -RELATED"/>
    <property type="match status" value="1"/>
</dbReference>
<evidence type="ECO:0000259" key="15">
    <source>
        <dbReference type="PROSITE" id="PS50908"/>
    </source>
</evidence>
<evidence type="ECO:0000259" key="14">
    <source>
        <dbReference type="PROSITE" id="PS50011"/>
    </source>
</evidence>
<dbReference type="GO" id="GO:0015934">
    <property type="term" value="C:large ribosomal subunit"/>
    <property type="evidence" value="ECO:0007669"/>
    <property type="project" value="EnsemblFungi"/>
</dbReference>
<feature type="active site" description="Proton acceptor" evidence="10">
    <location>
        <position position="874"/>
    </location>
</feature>
<dbReference type="GO" id="GO:0000049">
    <property type="term" value="F:tRNA binding"/>
    <property type="evidence" value="ECO:0007669"/>
    <property type="project" value="EnsemblFungi"/>
</dbReference>
<dbReference type="SUPFAM" id="SSF56112">
    <property type="entry name" value="Protein kinase-like (PK-like)"/>
    <property type="match status" value="2"/>
</dbReference>
<dbReference type="GO" id="GO:0031369">
    <property type="term" value="F:translation initiation factor binding"/>
    <property type="evidence" value="ECO:0007669"/>
    <property type="project" value="EnsemblFungi"/>
</dbReference>
<dbReference type="GeneID" id="8199664"/>
<proteinExistence type="inferred from homology"/>
<dbReference type="OrthoDB" id="341578at2759"/>
<evidence type="ECO:0000256" key="1">
    <source>
        <dbReference type="ARBA" id="ARBA00012513"/>
    </source>
</evidence>
<dbReference type="InterPro" id="IPR011009">
    <property type="entry name" value="Kinase-like_dom_sf"/>
</dbReference>
<evidence type="ECO:0000256" key="9">
    <source>
        <dbReference type="ARBA" id="ARBA00048679"/>
    </source>
</evidence>
<dbReference type="Gene3D" id="1.10.510.10">
    <property type="entry name" value="Transferase(Phosphotransferase) domain 1"/>
    <property type="match status" value="2"/>
</dbReference>
<reference evidence="16 17" key="1">
    <citation type="journal article" date="2009" name="Nat. Biotechnol.">
        <title>Genome sequence of the recombinant protein production host Pichia pastoris.</title>
        <authorList>
            <person name="De Schutter K."/>
            <person name="Lin Y.C."/>
            <person name="Tiels P."/>
            <person name="Van Hecke A."/>
            <person name="Glinka S."/>
            <person name="Weber-Lehmann J."/>
            <person name="Rouze P."/>
            <person name="Van de Peer Y."/>
            <person name="Callewaert N."/>
        </authorList>
    </citation>
    <scope>NUCLEOTIDE SEQUENCE [LARGE SCALE GENOMIC DNA]</scope>
    <source>
        <strain evidence="17">GS115 / ATCC 20864</strain>
    </source>
</reference>
<keyword evidence="5 16" id="KW-0418">Kinase</keyword>
<dbReference type="STRING" id="644223.C4R5R6"/>
<dbReference type="PROSITE" id="PS00108">
    <property type="entry name" value="PROTEIN_KINASE_ST"/>
    <property type="match status" value="1"/>
</dbReference>
<dbReference type="GO" id="GO:1903833">
    <property type="term" value="P:positive regulation of cellular response to amino acid starvation"/>
    <property type="evidence" value="ECO:0007669"/>
    <property type="project" value="EnsemblFungi"/>
</dbReference>
<dbReference type="InterPro" id="IPR017441">
    <property type="entry name" value="Protein_kinase_ATP_BS"/>
</dbReference>
<dbReference type="GO" id="GO:0043023">
    <property type="term" value="F:ribosomal large subunit binding"/>
    <property type="evidence" value="ECO:0007669"/>
    <property type="project" value="EnsemblFungi"/>
</dbReference>
<name>C4R5R6_KOMPG</name>
<dbReference type="CDD" id="cd14046">
    <property type="entry name" value="STKc_EIF2AK4_GCN2_rpt2"/>
    <property type="match status" value="1"/>
</dbReference>
<dbReference type="GO" id="GO:0015935">
    <property type="term" value="C:small ribosomal subunit"/>
    <property type="evidence" value="ECO:0007669"/>
    <property type="project" value="EnsemblFungi"/>
</dbReference>
<dbReference type="PROSITE" id="PS50011">
    <property type="entry name" value="PROTEIN_KINASE_DOM"/>
    <property type="match status" value="2"/>
</dbReference>
<dbReference type="FunFam" id="3.30.200.20:FF:000379">
    <property type="entry name" value="eIF-2-alpha kinase GCN2"/>
    <property type="match status" value="1"/>
</dbReference>
<feature type="domain" description="Protein kinase" evidence="14">
    <location>
        <begin position="647"/>
        <end position="1018"/>
    </location>
</feature>
<evidence type="ECO:0000256" key="4">
    <source>
        <dbReference type="ARBA" id="ARBA00022741"/>
    </source>
</evidence>
<keyword evidence="17" id="KW-1185">Reference proteome</keyword>
<dbReference type="InterPro" id="IPR008271">
    <property type="entry name" value="Ser/Thr_kinase_AS"/>
</dbReference>
<keyword evidence="16" id="KW-0648">Protein biosynthesis</keyword>
<dbReference type="GO" id="GO:0005524">
    <property type="term" value="F:ATP binding"/>
    <property type="evidence" value="ECO:0007669"/>
    <property type="project" value="UniProtKB-UniRule"/>
</dbReference>
<dbReference type="PANTHER" id="PTHR11042:SF136">
    <property type="entry name" value="EIF-2-ALPHA KINASE GCN2"/>
    <property type="match status" value="1"/>
</dbReference>
<feature type="binding site" evidence="12">
    <location>
        <position position="677"/>
    </location>
    <ligand>
        <name>ATP</name>
        <dbReference type="ChEBI" id="CHEBI:30616"/>
    </ligand>
</feature>
<feature type="region of interest" description="Disordered" evidence="13">
    <location>
        <begin position="770"/>
        <end position="789"/>
    </location>
</feature>
<gene>
    <name evidence="16" type="ordered locus">PAS_chr3_0850</name>
</gene>
<organism evidence="16 17">
    <name type="scientific">Komagataella phaffii (strain GS115 / ATCC 20864)</name>
    <name type="common">Yeast</name>
    <name type="synonym">Pichia pastoris</name>
    <dbReference type="NCBI Taxonomy" id="644223"/>
    <lineage>
        <taxon>Eukaryota</taxon>
        <taxon>Fungi</taxon>
        <taxon>Dikarya</taxon>
        <taxon>Ascomycota</taxon>
        <taxon>Saccharomycotina</taxon>
        <taxon>Pichiomycetes</taxon>
        <taxon>Pichiales</taxon>
        <taxon>Pichiaceae</taxon>
        <taxon>Komagataella</taxon>
    </lineage>
</organism>
<dbReference type="InterPro" id="IPR050339">
    <property type="entry name" value="CC_SR_Kinase"/>
</dbReference>
<evidence type="ECO:0000256" key="10">
    <source>
        <dbReference type="PIRSR" id="PIRSR000660-1"/>
    </source>
</evidence>
<dbReference type="GO" id="GO:0003725">
    <property type="term" value="F:double-stranded RNA binding"/>
    <property type="evidence" value="ECO:0007669"/>
    <property type="project" value="EnsemblFungi"/>
</dbReference>
<dbReference type="Pfam" id="PF05773">
    <property type="entry name" value="RWD"/>
    <property type="match status" value="1"/>
</dbReference>
<keyword evidence="6 11" id="KW-0067">ATP-binding</keyword>
<feature type="domain" description="Protein kinase" evidence="14">
    <location>
        <begin position="270"/>
        <end position="589"/>
    </location>
</feature>
<dbReference type="GO" id="GO:0003743">
    <property type="term" value="F:translation initiation factor activity"/>
    <property type="evidence" value="ECO:0007669"/>
    <property type="project" value="UniProtKB-KW"/>
</dbReference>
<dbReference type="InterPro" id="IPR016135">
    <property type="entry name" value="UBQ-conjugating_enzyme/RWD"/>
</dbReference>